<accession>A0ABW0YZN8</accession>
<dbReference type="RefSeq" id="WP_390316166.1">
    <property type="nucleotide sequence ID" value="NZ_JBHSPB010000006.1"/>
</dbReference>
<protein>
    <submittedName>
        <fullName evidence="2">Uncharacterized protein</fullName>
    </submittedName>
</protein>
<evidence type="ECO:0000313" key="3">
    <source>
        <dbReference type="Proteomes" id="UP001596083"/>
    </source>
</evidence>
<feature type="compositionally biased region" description="Low complexity" evidence="1">
    <location>
        <begin position="89"/>
        <end position="104"/>
    </location>
</feature>
<proteinExistence type="predicted"/>
<evidence type="ECO:0000256" key="1">
    <source>
        <dbReference type="SAM" id="MobiDB-lite"/>
    </source>
</evidence>
<gene>
    <name evidence="2" type="ORF">ACFP1Z_12395</name>
</gene>
<name>A0ABW0YZN8_9ACTN</name>
<dbReference type="Proteomes" id="UP001596083">
    <property type="component" value="Unassembled WGS sequence"/>
</dbReference>
<reference evidence="3" key="1">
    <citation type="journal article" date="2019" name="Int. J. Syst. Evol. Microbiol.">
        <title>The Global Catalogue of Microorganisms (GCM) 10K type strain sequencing project: providing services to taxonomists for standard genome sequencing and annotation.</title>
        <authorList>
            <consortium name="The Broad Institute Genomics Platform"/>
            <consortium name="The Broad Institute Genome Sequencing Center for Infectious Disease"/>
            <person name="Wu L."/>
            <person name="Ma J."/>
        </authorList>
    </citation>
    <scope>NUCLEOTIDE SEQUENCE [LARGE SCALE GENOMIC DNA]</scope>
    <source>
        <strain evidence="3">CGMCC 4.7304</strain>
    </source>
</reference>
<organism evidence="2 3">
    <name type="scientific">Streptomyces gamaensis</name>
    <dbReference type="NCBI Taxonomy" id="1763542"/>
    <lineage>
        <taxon>Bacteria</taxon>
        <taxon>Bacillati</taxon>
        <taxon>Actinomycetota</taxon>
        <taxon>Actinomycetes</taxon>
        <taxon>Kitasatosporales</taxon>
        <taxon>Streptomycetaceae</taxon>
        <taxon>Streptomyces</taxon>
    </lineage>
</organism>
<dbReference type="EMBL" id="JBHSPB010000006">
    <property type="protein sequence ID" value="MFC5720967.1"/>
    <property type="molecule type" value="Genomic_DNA"/>
</dbReference>
<feature type="region of interest" description="Disordered" evidence="1">
    <location>
        <begin position="89"/>
        <end position="140"/>
    </location>
</feature>
<evidence type="ECO:0000313" key="2">
    <source>
        <dbReference type="EMBL" id="MFC5720967.1"/>
    </source>
</evidence>
<sequence>MRKNELSTLLGDGQETRRTVHDTIAALQQTVTAGHATLRSSVGEARAEAVRAITGEISTAAGSTVQALRDDVRELRALIEALAASLAHTAPSPSAAGPSPTAAPLVASPGSDTSPADDHSEPPTEEEHEAAPEQPAGPTAPELADLARQLTALTAQLHEAITHGIPEALRNAVDQLVREHRESCDSTAPLRTDSDAPDAAEGELLRAAARIASATVVCHRDTWDFVLAHVAAQPHFRSPEEVTDHHAGRVRADLSGRSLIAVLIALSEVLRRNADAADCALAGTVHHRIAEQLGSLGPGGHPVTIVLDDRAADLPEDGERP</sequence>
<keyword evidence="3" id="KW-1185">Reference proteome</keyword>
<comment type="caution">
    <text evidence="2">The sequence shown here is derived from an EMBL/GenBank/DDBJ whole genome shotgun (WGS) entry which is preliminary data.</text>
</comment>